<dbReference type="InterPro" id="IPR036721">
    <property type="entry name" value="RCK_C_sf"/>
</dbReference>
<dbReference type="PROSITE" id="PS51202">
    <property type="entry name" value="RCK_C"/>
    <property type="match status" value="1"/>
</dbReference>
<dbReference type="InterPro" id="IPR006037">
    <property type="entry name" value="RCK_C"/>
</dbReference>
<dbReference type="SUPFAM" id="SSF116726">
    <property type="entry name" value="TrkA C-terminal domain-like"/>
    <property type="match status" value="1"/>
</dbReference>
<dbReference type="Pfam" id="PF26503">
    <property type="entry name" value="DUF8167_3rd"/>
    <property type="match status" value="1"/>
</dbReference>
<evidence type="ECO:0000313" key="4">
    <source>
        <dbReference type="Proteomes" id="UP000281431"/>
    </source>
</evidence>
<gene>
    <name evidence="3" type="ORF">EA472_07550</name>
</gene>
<dbReference type="AlphaFoldDB" id="A0A3N6MBX4"/>
<dbReference type="Pfam" id="PF26501">
    <property type="entry name" value="DUF8167"/>
    <property type="match status" value="1"/>
</dbReference>
<dbReference type="InterPro" id="IPR058480">
    <property type="entry name" value="DUF8167_N"/>
</dbReference>
<evidence type="ECO:0000259" key="2">
    <source>
        <dbReference type="PROSITE" id="PS51202"/>
    </source>
</evidence>
<keyword evidence="1" id="KW-0812">Transmembrane</keyword>
<name>A0A3N6MBX4_NATCH</name>
<accession>A0A3N6MBX4</accession>
<dbReference type="InterPro" id="IPR058604">
    <property type="entry name" value="DUF8167_3rd"/>
</dbReference>
<dbReference type="InterPro" id="IPR058603">
    <property type="entry name" value="DUF8167_2nd"/>
</dbReference>
<comment type="caution">
    <text evidence="3">The sequence shown here is derived from an EMBL/GenBank/DDBJ whole genome shotgun (WGS) entry which is preliminary data.</text>
</comment>
<proteinExistence type="predicted"/>
<evidence type="ECO:0000256" key="1">
    <source>
        <dbReference type="SAM" id="Phobius"/>
    </source>
</evidence>
<dbReference type="GO" id="GO:0006813">
    <property type="term" value="P:potassium ion transport"/>
    <property type="evidence" value="ECO:0007669"/>
    <property type="project" value="InterPro"/>
</dbReference>
<feature type="domain" description="RCK C-terminal" evidence="2">
    <location>
        <begin position="300"/>
        <end position="378"/>
    </location>
</feature>
<reference evidence="3 4" key="1">
    <citation type="submission" date="2018-10" db="EMBL/GenBank/DDBJ databases">
        <title>Natrarchaeobius chitinivorans gen. nov., sp. nov., and Natrarchaeobius haloalkaliphilus sp. nov., alkaliphilic, chitin-utilizing haloarchaea from hypersaline alkaline lakes.</title>
        <authorList>
            <person name="Sorokin D.Y."/>
            <person name="Elcheninov A.G."/>
            <person name="Kostrikina N.A."/>
            <person name="Bale N.J."/>
            <person name="Sinninghe Damste J.S."/>
            <person name="Khijniak T.V."/>
            <person name="Kublanov I.V."/>
            <person name="Toshchakov S.V."/>
        </authorList>
    </citation>
    <scope>NUCLEOTIDE SEQUENCE [LARGE SCALE GENOMIC DNA]</scope>
    <source>
        <strain evidence="3 4">AArcht7</strain>
    </source>
</reference>
<dbReference type="OrthoDB" id="205214at2157"/>
<feature type="transmembrane region" description="Helical" evidence="1">
    <location>
        <begin position="16"/>
        <end position="39"/>
    </location>
</feature>
<sequence>MILPVTQLIAPARIEVALVTAFGLGLLAGVTACVVAFGYRRFSTRPAPRGVGVLAGVAVVGLWFTAIAIQRTTGIDEPSLVYHATFVFAAFVCGTIAGDGGRRIGDALACHVFRSDEPVTRGGVASSPRSTRPFIEIRLPDTIDDCTGYSTVDESIKRTLAGQCVLLPHRLSTDEIESRLQRRLTRDCGVEYADVTFDSSGGVQRLCVGCRRTGIGPTLPPETIAVGVRTASPLHASVGDSVEVWDAEDEANRLVATGVLRAVSGTVATITTDSDAAVAFDVESRYRVVTRASVRSDVYGLVSTLGDVDETVTTHDVTANGPLEAEFVDWLPGTVLVLVRGDDVVPLPASNVSLEAGDVVYVLGTPSESSRLESDARISS</sequence>
<feature type="transmembrane region" description="Helical" evidence="1">
    <location>
        <begin position="81"/>
        <end position="98"/>
    </location>
</feature>
<keyword evidence="1" id="KW-1133">Transmembrane helix</keyword>
<organism evidence="3 4">
    <name type="scientific">Natrarchaeobius chitinivorans</name>
    <dbReference type="NCBI Taxonomy" id="1679083"/>
    <lineage>
        <taxon>Archaea</taxon>
        <taxon>Methanobacteriati</taxon>
        <taxon>Methanobacteriota</taxon>
        <taxon>Stenosarchaea group</taxon>
        <taxon>Halobacteria</taxon>
        <taxon>Halobacteriales</taxon>
        <taxon>Natrialbaceae</taxon>
        <taxon>Natrarchaeobius</taxon>
    </lineage>
</organism>
<keyword evidence="1" id="KW-0472">Membrane</keyword>
<dbReference type="Proteomes" id="UP000281431">
    <property type="component" value="Unassembled WGS sequence"/>
</dbReference>
<protein>
    <recommendedName>
        <fullName evidence="2">RCK C-terminal domain-containing protein</fullName>
    </recommendedName>
</protein>
<dbReference type="Pfam" id="PF26502">
    <property type="entry name" value="DUF8167_2nd"/>
    <property type="match status" value="1"/>
</dbReference>
<evidence type="ECO:0000313" key="3">
    <source>
        <dbReference type="EMBL" id="RQH01299.1"/>
    </source>
</evidence>
<keyword evidence="4" id="KW-1185">Reference proteome</keyword>
<feature type="transmembrane region" description="Helical" evidence="1">
    <location>
        <begin position="51"/>
        <end position="69"/>
    </location>
</feature>
<dbReference type="EMBL" id="REFZ01000004">
    <property type="protein sequence ID" value="RQH01299.1"/>
    <property type="molecule type" value="Genomic_DNA"/>
</dbReference>
<dbReference type="GO" id="GO:0008324">
    <property type="term" value="F:monoatomic cation transmembrane transporter activity"/>
    <property type="evidence" value="ECO:0007669"/>
    <property type="project" value="InterPro"/>
</dbReference>